<sequence length="1011" mass="111866">MLALVLLALVETACTSNFSQEEAACVDDVPARIEKLINEKQFYAAVQLHVQSALMLEREGLQTVGALQDVRSELTKLRGVLFYKVLEDLHAHLYNKGEYSSTLFSISERDEVVPTTVAVPLSMSNSQPLSRRTRLLKSDNQFGSFAAGDGSHKTSSIDGSSLVEGHDEDGEDTVSDGYPTSLRINGTDGASKDVKIVSHQVPPWLSDSTPDEFVEAIRKADIPLHVKYLQTMVECLCMLGKVAAAGAIICQRLRPTIHEIITTKIKAHAENASRPGIGQAAQAAITGLHHLKGKLESFQSSKQKHQNGIYLAVLLAVSPVSPVMAPTGTAQAAAKELLDSILDTVVHIFENHVIVGELLESKCSQQVALNTPKSMPTDISWNPDSDASHDTGGYSIGFSLTVLQSECQQLICEILRATPEAASADAAVQTARLASKAPSKDKRQVVLFLIFCLGVYYVRGGNWLNSFDHGPSLIRIGYRDGSEDGLTFAFRFTDATIPISNQGVDLIRQGWGKRGSNVLQEGYGTSAILPEQGIYLAASIYRPVLQFTDKVASMLPQKYSQLGEFYIAEETVEDLAYLRFGVYCSHFHSEYEPVRLLHLAVTHKQMITNVHMPEKKLLLRNDGLLAFVENFVKDHFLPAMFVDYRKAVQQAISSKCPAAFRPRAHAVTSYTPLVEKSRPILQGLLAIDFLAKEVLGWAQAMPKFAVALENYVQTFLERTYERCRTSYMEAVLEKQSYMLIGRHDIEKLMQRDPASACLPCSIADLNTGNGAANAESAEVEMEISDLLLNLRPIRQVEENGRQKAPKHSRTSSTPPKDLASFAEEYKKLAIDCLKVLRVEMQLETIFHLQEMKSKEYLDDQDAEEPDDYIISLTSLITRRDEEMAPFIAGSRRKYIFGGICSVASNASIKALADLKSINLFGVQQICRNSIALEQALAAIPSIDGEAVQLRLDRVRTYYELLNMPFEALLAFIAEHENLFSFAEYSDLLKLQVPGREIPADAQDRVAEVLPR</sequence>
<accession>A0AAE1SCV1</accession>
<keyword evidence="1" id="KW-0813">Transport</keyword>
<evidence type="ECO:0000256" key="3">
    <source>
        <dbReference type="SAM" id="SignalP"/>
    </source>
</evidence>
<organism evidence="4 5">
    <name type="scientific">Anisodus tanguticus</name>
    <dbReference type="NCBI Taxonomy" id="243964"/>
    <lineage>
        <taxon>Eukaryota</taxon>
        <taxon>Viridiplantae</taxon>
        <taxon>Streptophyta</taxon>
        <taxon>Embryophyta</taxon>
        <taxon>Tracheophyta</taxon>
        <taxon>Spermatophyta</taxon>
        <taxon>Magnoliopsida</taxon>
        <taxon>eudicotyledons</taxon>
        <taxon>Gunneridae</taxon>
        <taxon>Pentapetalae</taxon>
        <taxon>asterids</taxon>
        <taxon>lamiids</taxon>
        <taxon>Solanales</taxon>
        <taxon>Solanaceae</taxon>
        <taxon>Solanoideae</taxon>
        <taxon>Hyoscyameae</taxon>
        <taxon>Anisodus</taxon>
    </lineage>
</organism>
<name>A0AAE1SCV1_9SOLA</name>
<feature type="signal peptide" evidence="3">
    <location>
        <begin position="1"/>
        <end position="15"/>
    </location>
</feature>
<keyword evidence="3" id="KW-0732">Signal</keyword>
<dbReference type="GO" id="GO:0006893">
    <property type="term" value="P:Golgi to plasma membrane transport"/>
    <property type="evidence" value="ECO:0007669"/>
    <property type="project" value="TreeGrafter"/>
</dbReference>
<proteinExistence type="inferred from homology"/>
<evidence type="ECO:0000256" key="1">
    <source>
        <dbReference type="RuleBase" id="RU367079"/>
    </source>
</evidence>
<dbReference type="EMBL" id="JAVYJV010000007">
    <property type="protein sequence ID" value="KAK4367068.1"/>
    <property type="molecule type" value="Genomic_DNA"/>
</dbReference>
<feature type="region of interest" description="Disordered" evidence="2">
    <location>
        <begin position="146"/>
        <end position="186"/>
    </location>
</feature>
<dbReference type="GO" id="GO:0090522">
    <property type="term" value="P:vesicle tethering involved in exocytosis"/>
    <property type="evidence" value="ECO:0007669"/>
    <property type="project" value="UniProtKB-UniRule"/>
</dbReference>
<comment type="similarity">
    <text evidence="1">Belongs to the SEC8 family.</text>
</comment>
<dbReference type="InterPro" id="IPR039682">
    <property type="entry name" value="Sec8/EXOC4"/>
</dbReference>
<gene>
    <name evidence="4" type="ORF">RND71_014948</name>
</gene>
<dbReference type="GO" id="GO:0015031">
    <property type="term" value="P:protein transport"/>
    <property type="evidence" value="ECO:0007669"/>
    <property type="project" value="UniProtKB-KW"/>
</dbReference>
<reference evidence="4" key="1">
    <citation type="submission" date="2023-12" db="EMBL/GenBank/DDBJ databases">
        <title>Genome assembly of Anisodus tanguticus.</title>
        <authorList>
            <person name="Wang Y.-J."/>
        </authorList>
    </citation>
    <scope>NUCLEOTIDE SEQUENCE</scope>
    <source>
        <strain evidence="4">KB-2021</strain>
        <tissue evidence="4">Leaf</tissue>
    </source>
</reference>
<feature type="chain" id="PRO_5042274329" description="Exocyst complex component Sec8" evidence="3">
    <location>
        <begin position="16"/>
        <end position="1011"/>
    </location>
</feature>
<dbReference type="Proteomes" id="UP001291623">
    <property type="component" value="Unassembled WGS sequence"/>
</dbReference>
<protein>
    <recommendedName>
        <fullName evidence="1">Exocyst complex component Sec8</fullName>
    </recommendedName>
</protein>
<dbReference type="AlphaFoldDB" id="A0AAE1SCV1"/>
<dbReference type="PANTHER" id="PTHR14146">
    <property type="entry name" value="EXOCYST COMPLEX COMPONENT 4"/>
    <property type="match status" value="1"/>
</dbReference>
<keyword evidence="5" id="KW-1185">Reference proteome</keyword>
<keyword evidence="1" id="KW-0268">Exocytosis</keyword>
<dbReference type="GO" id="GO:0000145">
    <property type="term" value="C:exocyst"/>
    <property type="evidence" value="ECO:0007669"/>
    <property type="project" value="UniProtKB-UniRule"/>
</dbReference>
<comment type="function">
    <text evidence="1">Component of the exocyst complex involved in the docking of exocytic vesicles with fusion sites on the plasma membrane.</text>
</comment>
<evidence type="ECO:0000256" key="2">
    <source>
        <dbReference type="SAM" id="MobiDB-lite"/>
    </source>
</evidence>
<evidence type="ECO:0000313" key="4">
    <source>
        <dbReference type="EMBL" id="KAK4367068.1"/>
    </source>
</evidence>
<keyword evidence="1" id="KW-0653">Protein transport</keyword>
<evidence type="ECO:0000313" key="5">
    <source>
        <dbReference type="Proteomes" id="UP001291623"/>
    </source>
</evidence>
<feature type="region of interest" description="Disordered" evidence="2">
    <location>
        <begin position="797"/>
        <end position="817"/>
    </location>
</feature>
<dbReference type="PANTHER" id="PTHR14146:SF0">
    <property type="entry name" value="EXOCYST COMPLEX COMPONENT 4"/>
    <property type="match status" value="1"/>
</dbReference>
<comment type="caution">
    <text evidence="4">The sequence shown here is derived from an EMBL/GenBank/DDBJ whole genome shotgun (WGS) entry which is preliminary data.</text>
</comment>
<dbReference type="GO" id="GO:0006612">
    <property type="term" value="P:protein targeting to membrane"/>
    <property type="evidence" value="ECO:0007669"/>
    <property type="project" value="UniProtKB-UniRule"/>
</dbReference>